<keyword evidence="5" id="KW-1185">Reference proteome</keyword>
<evidence type="ECO:0000256" key="2">
    <source>
        <dbReference type="PROSITE-ProRule" id="PRU00089"/>
    </source>
</evidence>
<dbReference type="SUPFAM" id="SSF46785">
    <property type="entry name" value="Winged helix' DNA-binding domain"/>
    <property type="match status" value="1"/>
</dbReference>
<accession>A0A4Z2HRH4</accession>
<feature type="domain" description="Fork-head" evidence="3">
    <location>
        <begin position="71"/>
        <end position="122"/>
    </location>
</feature>
<protein>
    <submittedName>
        <fullName evidence="4">Forkhead box protein P2</fullName>
    </submittedName>
</protein>
<evidence type="ECO:0000256" key="1">
    <source>
        <dbReference type="ARBA" id="ARBA00023125"/>
    </source>
</evidence>
<dbReference type="PANTHER" id="PTHR45796:SF7">
    <property type="entry name" value="FORKHEAD BOX PROTEIN P4"/>
    <property type="match status" value="1"/>
</dbReference>
<dbReference type="InterPro" id="IPR036388">
    <property type="entry name" value="WH-like_DNA-bd_sf"/>
</dbReference>
<dbReference type="Proteomes" id="UP000314294">
    <property type="component" value="Unassembled WGS sequence"/>
</dbReference>
<dbReference type="AlphaFoldDB" id="A0A4Z2HRH4"/>
<gene>
    <name evidence="4" type="primary">Foxp2_0</name>
    <name evidence="4" type="ORF">EYF80_022347</name>
</gene>
<evidence type="ECO:0000313" key="5">
    <source>
        <dbReference type="Proteomes" id="UP000314294"/>
    </source>
</evidence>
<dbReference type="InterPro" id="IPR036390">
    <property type="entry name" value="WH_DNA-bd_sf"/>
</dbReference>
<sequence length="222" mass="25158">MMAPQQMQQLLSPNQLQALIHQKQQALLLQQLDDLPSDSVTPRPLACEEESCAGAGRRRHRPLVSSLSSENDYELYKTVDVRPPFTYAALIRQNAVRHNLSLHKCFVRVENARGAVWTVDEEEYQRRKSQRISGSPLLMKNVPSALDFLPVLNANLQTVVAECVRRHSQIQMQESNAANSQQNFSPASLFLKDEVLSQNDPGSLLPDGRHHEDVEEHLFDLE</sequence>
<evidence type="ECO:0000259" key="3">
    <source>
        <dbReference type="PROSITE" id="PS50039"/>
    </source>
</evidence>
<reference evidence="4 5" key="1">
    <citation type="submission" date="2019-03" db="EMBL/GenBank/DDBJ databases">
        <title>First draft genome of Liparis tanakae, snailfish: a comprehensive survey of snailfish specific genes.</title>
        <authorList>
            <person name="Kim W."/>
            <person name="Song I."/>
            <person name="Jeong J.-H."/>
            <person name="Kim D."/>
            <person name="Kim S."/>
            <person name="Ryu S."/>
            <person name="Song J.Y."/>
            <person name="Lee S.K."/>
        </authorList>
    </citation>
    <scope>NUCLEOTIDE SEQUENCE [LARGE SCALE GENOMIC DNA]</scope>
    <source>
        <tissue evidence="4">Muscle</tissue>
    </source>
</reference>
<dbReference type="OrthoDB" id="5830876at2759"/>
<keyword evidence="2" id="KW-0539">Nucleus</keyword>
<dbReference type="InterPro" id="IPR050998">
    <property type="entry name" value="FOXP"/>
</dbReference>
<evidence type="ECO:0000313" key="4">
    <source>
        <dbReference type="EMBL" id="TNN67402.1"/>
    </source>
</evidence>
<dbReference type="EMBL" id="SRLO01000204">
    <property type="protein sequence ID" value="TNN67402.1"/>
    <property type="molecule type" value="Genomic_DNA"/>
</dbReference>
<dbReference type="SMART" id="SM00339">
    <property type="entry name" value="FH"/>
    <property type="match status" value="1"/>
</dbReference>
<keyword evidence="1 2" id="KW-0238">DNA-binding</keyword>
<dbReference type="PROSITE" id="PS50039">
    <property type="entry name" value="FORK_HEAD_3"/>
    <property type="match status" value="1"/>
</dbReference>
<dbReference type="Gene3D" id="1.10.10.10">
    <property type="entry name" value="Winged helix-like DNA-binding domain superfamily/Winged helix DNA-binding domain"/>
    <property type="match status" value="1"/>
</dbReference>
<dbReference type="PANTHER" id="PTHR45796">
    <property type="entry name" value="FORKHEAD BOX P, ISOFORM C"/>
    <property type="match status" value="1"/>
</dbReference>
<name>A0A4Z2HRH4_9TELE</name>
<dbReference type="Pfam" id="PF00250">
    <property type="entry name" value="Forkhead"/>
    <property type="match status" value="1"/>
</dbReference>
<dbReference type="GO" id="GO:0001227">
    <property type="term" value="F:DNA-binding transcription repressor activity, RNA polymerase II-specific"/>
    <property type="evidence" value="ECO:0007669"/>
    <property type="project" value="TreeGrafter"/>
</dbReference>
<proteinExistence type="predicted"/>
<dbReference type="InterPro" id="IPR001766">
    <property type="entry name" value="Fork_head_dom"/>
</dbReference>
<dbReference type="GO" id="GO:0005634">
    <property type="term" value="C:nucleus"/>
    <property type="evidence" value="ECO:0007669"/>
    <property type="project" value="UniProtKB-SubCell"/>
</dbReference>
<comment type="subcellular location">
    <subcellularLocation>
        <location evidence="2">Nucleus</location>
    </subcellularLocation>
</comment>
<dbReference type="GO" id="GO:0000978">
    <property type="term" value="F:RNA polymerase II cis-regulatory region sequence-specific DNA binding"/>
    <property type="evidence" value="ECO:0007669"/>
    <property type="project" value="TreeGrafter"/>
</dbReference>
<organism evidence="4 5">
    <name type="scientific">Liparis tanakae</name>
    <name type="common">Tanaka's snailfish</name>
    <dbReference type="NCBI Taxonomy" id="230148"/>
    <lineage>
        <taxon>Eukaryota</taxon>
        <taxon>Metazoa</taxon>
        <taxon>Chordata</taxon>
        <taxon>Craniata</taxon>
        <taxon>Vertebrata</taxon>
        <taxon>Euteleostomi</taxon>
        <taxon>Actinopterygii</taxon>
        <taxon>Neopterygii</taxon>
        <taxon>Teleostei</taxon>
        <taxon>Neoteleostei</taxon>
        <taxon>Acanthomorphata</taxon>
        <taxon>Eupercaria</taxon>
        <taxon>Perciformes</taxon>
        <taxon>Cottioidei</taxon>
        <taxon>Cottales</taxon>
        <taxon>Liparidae</taxon>
        <taxon>Liparis</taxon>
    </lineage>
</organism>
<feature type="DNA-binding region" description="Fork-head" evidence="2">
    <location>
        <begin position="71"/>
        <end position="122"/>
    </location>
</feature>
<comment type="caution">
    <text evidence="4">The sequence shown here is derived from an EMBL/GenBank/DDBJ whole genome shotgun (WGS) entry which is preliminary data.</text>
</comment>